<feature type="transmembrane region" description="Helical" evidence="6">
    <location>
        <begin position="240"/>
        <end position="269"/>
    </location>
</feature>
<sequence length="275" mass="29774">MALSGCYRCLKCLMVVFNILYWALGLSVIVTAIVLLRNGDKYLINQGGSDQVVQEFVVAVYALFAIGSFLVILGFLGCCGAIRESSCMLCTFFVLMLCTIVVELGGGAQIWSQSEPIKNSIKKQFSAVIQEEYSPTDSDSFVNQRIDKFQRDFQCCGIIDPDDWARSKYNGFTGPRTGLSNLVGVVSESIGAYRVPASCCVSDNPTVCEAARSIEAIGSVTNGVHRQGCLSAVWNGLKFYASYAGGLIVVAIGFEIIGLVLALLLCFAARRDLKD</sequence>
<dbReference type="InterPro" id="IPR018499">
    <property type="entry name" value="Tetraspanin/Peripherin"/>
</dbReference>
<dbReference type="Pfam" id="PF00335">
    <property type="entry name" value="Tetraspanin"/>
    <property type="match status" value="1"/>
</dbReference>
<gene>
    <name evidence="8" type="primary">LOC100901894</name>
</gene>
<dbReference type="Proteomes" id="UP000694867">
    <property type="component" value="Unplaced"/>
</dbReference>
<dbReference type="InterPro" id="IPR000301">
    <property type="entry name" value="Tetraspanin_animals"/>
</dbReference>
<dbReference type="InterPro" id="IPR018503">
    <property type="entry name" value="Tetraspanin_CS"/>
</dbReference>
<dbReference type="SUPFAM" id="SSF48652">
    <property type="entry name" value="Tetraspanin"/>
    <property type="match status" value="1"/>
</dbReference>
<evidence type="ECO:0000256" key="1">
    <source>
        <dbReference type="ARBA" id="ARBA00004141"/>
    </source>
</evidence>
<reference evidence="8" key="1">
    <citation type="submission" date="2025-08" db="UniProtKB">
        <authorList>
            <consortium name="RefSeq"/>
        </authorList>
    </citation>
    <scope>IDENTIFICATION</scope>
</reference>
<evidence type="ECO:0000313" key="8">
    <source>
        <dbReference type="RefSeq" id="XP_003737077.1"/>
    </source>
</evidence>
<dbReference type="PANTHER" id="PTHR19282">
    <property type="entry name" value="TETRASPANIN"/>
    <property type="match status" value="1"/>
</dbReference>
<dbReference type="Gene3D" id="1.10.1450.10">
    <property type="entry name" value="Tetraspanin"/>
    <property type="match status" value="1"/>
</dbReference>
<keyword evidence="3 6" id="KW-0812">Transmembrane</keyword>
<dbReference type="PIRSF" id="PIRSF002419">
    <property type="entry name" value="Tetraspanin"/>
    <property type="match status" value="1"/>
</dbReference>
<dbReference type="PROSITE" id="PS00421">
    <property type="entry name" value="TM4_1"/>
    <property type="match status" value="1"/>
</dbReference>
<dbReference type="RefSeq" id="XP_003737077.1">
    <property type="nucleotide sequence ID" value="XM_003737029.2"/>
</dbReference>
<organism evidence="7 8">
    <name type="scientific">Galendromus occidentalis</name>
    <name type="common">western predatory mite</name>
    <dbReference type="NCBI Taxonomy" id="34638"/>
    <lineage>
        <taxon>Eukaryota</taxon>
        <taxon>Metazoa</taxon>
        <taxon>Ecdysozoa</taxon>
        <taxon>Arthropoda</taxon>
        <taxon>Chelicerata</taxon>
        <taxon>Arachnida</taxon>
        <taxon>Acari</taxon>
        <taxon>Parasitiformes</taxon>
        <taxon>Mesostigmata</taxon>
        <taxon>Gamasina</taxon>
        <taxon>Phytoseioidea</taxon>
        <taxon>Phytoseiidae</taxon>
        <taxon>Typhlodrominae</taxon>
        <taxon>Galendromus</taxon>
    </lineage>
</organism>
<evidence type="ECO:0000256" key="3">
    <source>
        <dbReference type="ARBA" id="ARBA00022692"/>
    </source>
</evidence>
<keyword evidence="5 6" id="KW-0472">Membrane</keyword>
<protein>
    <recommendedName>
        <fullName evidence="6">Tetraspanin</fullName>
    </recommendedName>
</protein>
<dbReference type="PRINTS" id="PR00259">
    <property type="entry name" value="TMFOUR"/>
</dbReference>
<dbReference type="KEGG" id="goe:100901894"/>
<feature type="transmembrane region" description="Helical" evidence="6">
    <location>
        <begin position="12"/>
        <end position="36"/>
    </location>
</feature>
<feature type="transmembrane region" description="Helical" evidence="6">
    <location>
        <begin position="89"/>
        <end position="111"/>
    </location>
</feature>
<accession>A0AAJ6QLW9</accession>
<dbReference type="PANTHER" id="PTHR19282:SF551">
    <property type="entry name" value="RE08073P-RELATED"/>
    <property type="match status" value="1"/>
</dbReference>
<dbReference type="InterPro" id="IPR008952">
    <property type="entry name" value="Tetraspanin_EC2_sf"/>
</dbReference>
<feature type="transmembrane region" description="Helical" evidence="6">
    <location>
        <begin position="56"/>
        <end position="82"/>
    </location>
</feature>
<comment type="subcellular location">
    <subcellularLocation>
        <location evidence="1 6">Membrane</location>
        <topology evidence="1 6">Multi-pass membrane protein</topology>
    </subcellularLocation>
</comment>
<evidence type="ECO:0000313" key="7">
    <source>
        <dbReference type="Proteomes" id="UP000694867"/>
    </source>
</evidence>
<keyword evidence="7" id="KW-1185">Reference proteome</keyword>
<dbReference type="GO" id="GO:0005886">
    <property type="term" value="C:plasma membrane"/>
    <property type="evidence" value="ECO:0007669"/>
    <property type="project" value="TreeGrafter"/>
</dbReference>
<comment type="similarity">
    <text evidence="2 6">Belongs to the tetraspanin (TM4SF) family.</text>
</comment>
<evidence type="ECO:0000256" key="5">
    <source>
        <dbReference type="ARBA" id="ARBA00023136"/>
    </source>
</evidence>
<dbReference type="GeneID" id="100901894"/>
<evidence type="ECO:0000256" key="2">
    <source>
        <dbReference type="ARBA" id="ARBA00006840"/>
    </source>
</evidence>
<evidence type="ECO:0000256" key="6">
    <source>
        <dbReference type="RuleBase" id="RU361218"/>
    </source>
</evidence>
<name>A0AAJ6QLW9_9ACAR</name>
<evidence type="ECO:0000256" key="4">
    <source>
        <dbReference type="ARBA" id="ARBA00022989"/>
    </source>
</evidence>
<dbReference type="AlphaFoldDB" id="A0AAJ6QLW9"/>
<keyword evidence="4 6" id="KW-1133">Transmembrane helix</keyword>
<proteinExistence type="inferred from homology"/>